<feature type="coiled-coil region" evidence="1">
    <location>
        <begin position="247"/>
        <end position="281"/>
    </location>
</feature>
<accession>A0A139GUK2</accession>
<sequence>MGTKPANKKSKKSTQEPPPRYPPVEWTFTKKFLPDLVAGEYHRDREAMLAWIRELQSPLRAFCLTELSGARYQSLGKMLTNDEENWLKQIPEMVEKAMTFSAADIAARQSEGFDTQDPDSDRDMHFVHLMRRICDSAGMPIPAIGAGRSRAGQERARLRYRVAYGLLLTTLSNLQHVRNGDFQSAIGTHAIQPWPDSTTSSHKRASSRSPPRRREAKKKKPAAPPSPGSDPDFAPVLPETTYLRARLQLEERLRKEAEAKLTAVREAISALETAVEKIKAAVQ</sequence>
<feature type="region of interest" description="Disordered" evidence="2">
    <location>
        <begin position="191"/>
        <end position="237"/>
    </location>
</feature>
<dbReference type="AlphaFoldDB" id="A0A139GUK2"/>
<dbReference type="Proteomes" id="UP000070133">
    <property type="component" value="Unassembled WGS sequence"/>
</dbReference>
<evidence type="ECO:0000313" key="3">
    <source>
        <dbReference type="EMBL" id="KXS93867.1"/>
    </source>
</evidence>
<reference evidence="3 4" key="1">
    <citation type="submission" date="2015-07" db="EMBL/GenBank/DDBJ databases">
        <title>Comparative genomics of the Sigatoka disease complex on banana suggests a link between parallel evolutionary changes in Pseudocercospora fijiensis and Pseudocercospora eumusae and increased virulence on the banana host.</title>
        <authorList>
            <person name="Chang T.-C."/>
            <person name="Salvucci A."/>
            <person name="Crous P.W."/>
            <person name="Stergiopoulos I."/>
        </authorList>
    </citation>
    <scope>NUCLEOTIDE SEQUENCE [LARGE SCALE GENOMIC DNA]</scope>
    <source>
        <strain evidence="3 4">CBS 114824</strain>
    </source>
</reference>
<keyword evidence="1" id="KW-0175">Coiled coil</keyword>
<organism evidence="3 4">
    <name type="scientific">Pseudocercospora eumusae</name>
    <dbReference type="NCBI Taxonomy" id="321146"/>
    <lineage>
        <taxon>Eukaryota</taxon>
        <taxon>Fungi</taxon>
        <taxon>Dikarya</taxon>
        <taxon>Ascomycota</taxon>
        <taxon>Pezizomycotina</taxon>
        <taxon>Dothideomycetes</taxon>
        <taxon>Dothideomycetidae</taxon>
        <taxon>Mycosphaerellales</taxon>
        <taxon>Mycosphaerellaceae</taxon>
        <taxon>Pseudocercospora</taxon>
    </lineage>
</organism>
<name>A0A139GUK2_9PEZI</name>
<comment type="caution">
    <text evidence="3">The sequence shown here is derived from an EMBL/GenBank/DDBJ whole genome shotgun (WGS) entry which is preliminary data.</text>
</comment>
<protein>
    <submittedName>
        <fullName evidence="3">Uncharacterized protein</fullName>
    </submittedName>
</protein>
<keyword evidence="4" id="KW-1185">Reference proteome</keyword>
<gene>
    <name evidence="3" type="ORF">AC578_3410</name>
</gene>
<proteinExistence type="predicted"/>
<dbReference type="OrthoDB" id="10529063at2759"/>
<evidence type="ECO:0000256" key="1">
    <source>
        <dbReference type="SAM" id="Coils"/>
    </source>
</evidence>
<feature type="region of interest" description="Disordered" evidence="2">
    <location>
        <begin position="1"/>
        <end position="23"/>
    </location>
</feature>
<dbReference type="EMBL" id="LFZN01000375">
    <property type="protein sequence ID" value="KXS93867.1"/>
    <property type="molecule type" value="Genomic_DNA"/>
</dbReference>
<feature type="compositionally biased region" description="Basic residues" evidence="2">
    <location>
        <begin position="201"/>
        <end position="221"/>
    </location>
</feature>
<evidence type="ECO:0000313" key="4">
    <source>
        <dbReference type="Proteomes" id="UP000070133"/>
    </source>
</evidence>
<feature type="compositionally biased region" description="Basic residues" evidence="2">
    <location>
        <begin position="1"/>
        <end position="12"/>
    </location>
</feature>
<evidence type="ECO:0000256" key="2">
    <source>
        <dbReference type="SAM" id="MobiDB-lite"/>
    </source>
</evidence>